<dbReference type="GO" id="GO:0043565">
    <property type="term" value="F:sequence-specific DNA binding"/>
    <property type="evidence" value="ECO:0007669"/>
    <property type="project" value="InterPro"/>
</dbReference>
<dbReference type="PROSITE" id="PS01124">
    <property type="entry name" value="HTH_ARAC_FAMILY_2"/>
    <property type="match status" value="1"/>
</dbReference>
<keyword evidence="3" id="KW-0804">Transcription</keyword>
<accession>A0A1M5YRJ5</accession>
<dbReference type="PANTHER" id="PTHR43280:SF2">
    <property type="entry name" value="HTH-TYPE TRANSCRIPTIONAL REGULATOR EXSA"/>
    <property type="match status" value="1"/>
</dbReference>
<dbReference type="InterPro" id="IPR018060">
    <property type="entry name" value="HTH_AraC"/>
</dbReference>
<dbReference type="Pfam" id="PF12833">
    <property type="entry name" value="HTH_18"/>
    <property type="match status" value="1"/>
</dbReference>
<dbReference type="PANTHER" id="PTHR43280">
    <property type="entry name" value="ARAC-FAMILY TRANSCRIPTIONAL REGULATOR"/>
    <property type="match status" value="1"/>
</dbReference>
<dbReference type="STRING" id="1123282.SAMN02745823_02749"/>
<evidence type="ECO:0000313" key="6">
    <source>
        <dbReference type="Proteomes" id="UP000183995"/>
    </source>
</evidence>
<dbReference type="InterPro" id="IPR018062">
    <property type="entry name" value="HTH_AraC-typ_CS"/>
</dbReference>
<keyword evidence="2" id="KW-0238">DNA-binding</keyword>
<sequence>MPHNITIFADDDIIDALEHFLKAFYPSFRIGHKASSYQDCLEPSIQNKADIFILQAKSPVTHVDDLLFALQCAGFSPVYVLFQVFAPGKIRYATTTFTNPLAIKVNEIFNNAVKGIFMCEHLSFRTTLLNDDVCSSAESSARHESLLEILRGCNQQEFLFYREKYGLNLKGNGYYLFFWELMGVEFTDHESNKFIYNFSGEMLLRECYDIINQYNGGEVFYSTPNLLCIILNDLDIRSEAGKRVKFEEMVRKLAFCTGNKVACRYLSARVDDIKSLRYAYQKYHSEKSLSFFLRDMSVIRPALIEEQKRYTDVKTINTLLHEITDYLCYDLLNPSLEAELYMLYFDILKPAMSFTLYYSSIAAVYNAMAEVQYSFDDIMPVVNNSPNLLQFSSIEEQYDILLERIQELRSTRMRRMSSAVVLKAMNYISEHYAQDISIMDVSKALFVSNGHLSQVFKREMGMSVIKYLINYRIEQAKKFLRETEEFIYTISENIGYHDFRHFSRTFKEITGLSPTEYRKQYRLNS</sequence>
<evidence type="ECO:0000313" key="5">
    <source>
        <dbReference type="EMBL" id="SHI14478.1"/>
    </source>
</evidence>
<protein>
    <submittedName>
        <fullName evidence="5">Helix-turn-helix domain-containing protein</fullName>
    </submittedName>
</protein>
<dbReference type="EMBL" id="FQXV01000010">
    <property type="protein sequence ID" value="SHI14478.1"/>
    <property type="molecule type" value="Genomic_DNA"/>
</dbReference>
<gene>
    <name evidence="5" type="ORF">SAMN02745823_02749</name>
</gene>
<dbReference type="SUPFAM" id="SSF46689">
    <property type="entry name" value="Homeodomain-like"/>
    <property type="match status" value="2"/>
</dbReference>
<evidence type="ECO:0000256" key="1">
    <source>
        <dbReference type="ARBA" id="ARBA00023015"/>
    </source>
</evidence>
<feature type="domain" description="HTH araC/xylS-type" evidence="4">
    <location>
        <begin position="422"/>
        <end position="520"/>
    </location>
</feature>
<evidence type="ECO:0000256" key="2">
    <source>
        <dbReference type="ARBA" id="ARBA00023125"/>
    </source>
</evidence>
<name>A0A1M5YRJ5_9FIRM</name>
<proteinExistence type="predicted"/>
<evidence type="ECO:0000259" key="4">
    <source>
        <dbReference type="PROSITE" id="PS01124"/>
    </source>
</evidence>
<keyword evidence="1" id="KW-0805">Transcription regulation</keyword>
<reference evidence="5 6" key="1">
    <citation type="submission" date="2016-11" db="EMBL/GenBank/DDBJ databases">
        <authorList>
            <person name="Jaros S."/>
            <person name="Januszkiewicz K."/>
            <person name="Wedrychowicz H."/>
        </authorList>
    </citation>
    <scope>NUCLEOTIDE SEQUENCE [LARGE SCALE GENOMIC DNA]</scope>
    <source>
        <strain evidence="5 6">DSM 10068</strain>
    </source>
</reference>
<dbReference type="AlphaFoldDB" id="A0A1M5YRJ5"/>
<dbReference type="PROSITE" id="PS00041">
    <property type="entry name" value="HTH_ARAC_FAMILY_1"/>
    <property type="match status" value="1"/>
</dbReference>
<dbReference type="InterPro" id="IPR009057">
    <property type="entry name" value="Homeodomain-like_sf"/>
</dbReference>
<dbReference type="Gene3D" id="1.10.10.60">
    <property type="entry name" value="Homeodomain-like"/>
    <property type="match status" value="2"/>
</dbReference>
<dbReference type="GO" id="GO:0003700">
    <property type="term" value="F:DNA-binding transcription factor activity"/>
    <property type="evidence" value="ECO:0007669"/>
    <property type="project" value="InterPro"/>
</dbReference>
<dbReference type="OrthoDB" id="184994at2"/>
<keyword evidence="6" id="KW-1185">Reference proteome</keyword>
<evidence type="ECO:0000256" key="3">
    <source>
        <dbReference type="ARBA" id="ARBA00023163"/>
    </source>
</evidence>
<dbReference type="Proteomes" id="UP000183995">
    <property type="component" value="Unassembled WGS sequence"/>
</dbReference>
<dbReference type="RefSeq" id="WP_073080044.1">
    <property type="nucleotide sequence ID" value="NZ_FQXV01000010.1"/>
</dbReference>
<dbReference type="SMART" id="SM00342">
    <property type="entry name" value="HTH_ARAC"/>
    <property type="match status" value="1"/>
</dbReference>
<organism evidence="5 6">
    <name type="scientific">Sporobacter termitidis DSM 10068</name>
    <dbReference type="NCBI Taxonomy" id="1123282"/>
    <lineage>
        <taxon>Bacteria</taxon>
        <taxon>Bacillati</taxon>
        <taxon>Bacillota</taxon>
        <taxon>Clostridia</taxon>
        <taxon>Eubacteriales</taxon>
        <taxon>Oscillospiraceae</taxon>
        <taxon>Sporobacter</taxon>
    </lineage>
</organism>